<keyword evidence="5" id="KW-0627">Porphyrin biosynthesis</keyword>
<evidence type="ECO:0000256" key="2">
    <source>
        <dbReference type="ARBA" id="ARBA00012400"/>
    </source>
</evidence>
<dbReference type="AlphaFoldDB" id="E6PC65"/>
<name>E6PC65_9ZZZZ</name>
<keyword evidence="4" id="KW-0520">NAD</keyword>
<evidence type="ECO:0000313" key="6">
    <source>
        <dbReference type="EMBL" id="CBH74048.1"/>
    </source>
</evidence>
<comment type="pathway">
    <text evidence="1">Porphyrin-containing compound metabolism; siroheme biosynthesis; sirohydrochlorin from precorrin-2: step 1/1.</text>
</comment>
<reference evidence="6" key="1">
    <citation type="submission" date="2009-10" db="EMBL/GenBank/DDBJ databases">
        <title>Diversity of trophic interactions inside an arsenic-rich microbial ecosystem.</title>
        <authorList>
            <person name="Bertin P.N."/>
            <person name="Heinrich-Salmeron A."/>
            <person name="Pelletier E."/>
            <person name="Goulhen-Chollet F."/>
            <person name="Arsene-Ploetze F."/>
            <person name="Gallien S."/>
            <person name="Calteau A."/>
            <person name="Vallenet D."/>
            <person name="Casiot C."/>
            <person name="Chane-Woon-Ming B."/>
            <person name="Giloteaux L."/>
            <person name="Barakat M."/>
            <person name="Bonnefoy V."/>
            <person name="Bruneel O."/>
            <person name="Chandler M."/>
            <person name="Cleiss J."/>
            <person name="Duran R."/>
            <person name="Elbaz-Poulichet F."/>
            <person name="Fonknechten N."/>
            <person name="Lauga B."/>
            <person name="Mornico D."/>
            <person name="Ortet P."/>
            <person name="Schaeffer C."/>
            <person name="Siguier P."/>
            <person name="Alexander Thil Smith A."/>
            <person name="Van Dorsselaer A."/>
            <person name="Weissenbach J."/>
            <person name="Medigue C."/>
            <person name="Le Paslier D."/>
        </authorList>
    </citation>
    <scope>NUCLEOTIDE SEQUENCE</scope>
</reference>
<evidence type="ECO:0000256" key="5">
    <source>
        <dbReference type="ARBA" id="ARBA00023244"/>
    </source>
</evidence>
<accession>E6PC65</accession>
<evidence type="ECO:0000256" key="3">
    <source>
        <dbReference type="ARBA" id="ARBA00023002"/>
    </source>
</evidence>
<dbReference type="GO" id="GO:0043115">
    <property type="term" value="F:precorrin-2 dehydrogenase activity"/>
    <property type="evidence" value="ECO:0007669"/>
    <property type="project" value="UniProtKB-EC"/>
</dbReference>
<dbReference type="Gene3D" id="3.40.50.720">
    <property type="entry name" value="NAD(P)-binding Rossmann-like Domain"/>
    <property type="match status" value="1"/>
</dbReference>
<sequence length="207" mass="23561">MKSVTPFYPVSLNLQGRRCVVIGARDDREAVEKAAALEESGADLLWLTDPSTVAEEDLRDAFFVISTPQDERLSARLREYADRHRFLLCCIDQPRYGFVAMAAIAKAGPVRVSVSTTGLAPRVGKNLKVALQRAMDGRFERFIECLATQKERIKRRYRSAEQGGLRRKEMIRVADGFDAEVRFIYPDWFEEELALSFAPQVIDDEQR</sequence>
<dbReference type="SUPFAM" id="SSF75615">
    <property type="entry name" value="Siroheme synthase middle domains-like"/>
    <property type="match status" value="1"/>
</dbReference>
<protein>
    <recommendedName>
        <fullName evidence="2">precorrin-2 dehydrogenase</fullName>
        <ecNumber evidence="2">1.3.1.76</ecNumber>
    </recommendedName>
</protein>
<organism evidence="6">
    <name type="scientific">mine drainage metagenome</name>
    <dbReference type="NCBI Taxonomy" id="410659"/>
    <lineage>
        <taxon>unclassified sequences</taxon>
        <taxon>metagenomes</taxon>
        <taxon>ecological metagenomes</taxon>
    </lineage>
</organism>
<dbReference type="Pfam" id="PF13241">
    <property type="entry name" value="NAD_binding_7"/>
    <property type="match status" value="1"/>
</dbReference>
<comment type="caution">
    <text evidence="6">The sequence shown here is derived from an EMBL/GenBank/DDBJ whole genome shotgun (WGS) entry which is preliminary data.</text>
</comment>
<dbReference type="InterPro" id="IPR028161">
    <property type="entry name" value="Met8-like"/>
</dbReference>
<proteinExistence type="predicted"/>
<dbReference type="PANTHER" id="PTHR35330">
    <property type="entry name" value="SIROHEME BIOSYNTHESIS PROTEIN MET8"/>
    <property type="match status" value="1"/>
</dbReference>
<keyword evidence="3" id="KW-0560">Oxidoreductase</keyword>
<dbReference type="GO" id="GO:0004325">
    <property type="term" value="F:ferrochelatase activity"/>
    <property type="evidence" value="ECO:0007669"/>
    <property type="project" value="InterPro"/>
</dbReference>
<evidence type="ECO:0000256" key="4">
    <source>
        <dbReference type="ARBA" id="ARBA00023027"/>
    </source>
</evidence>
<dbReference type="GO" id="GO:0019354">
    <property type="term" value="P:siroheme biosynthetic process"/>
    <property type="evidence" value="ECO:0007669"/>
    <property type="project" value="UniProtKB-UniPathway"/>
</dbReference>
<evidence type="ECO:0000256" key="1">
    <source>
        <dbReference type="ARBA" id="ARBA00005010"/>
    </source>
</evidence>
<dbReference type="UniPathway" id="UPA00262">
    <property type="reaction ID" value="UER00222"/>
</dbReference>
<dbReference type="EMBL" id="CABL01000001">
    <property type="protein sequence ID" value="CBH74048.1"/>
    <property type="molecule type" value="Genomic_DNA"/>
</dbReference>
<dbReference type="EC" id="1.3.1.76" evidence="2"/>
<gene>
    <name evidence="6" type="ORF">CARN1_1935</name>
</gene>
<dbReference type="PANTHER" id="PTHR35330:SF1">
    <property type="entry name" value="SIROHEME BIOSYNTHESIS PROTEIN MET8"/>
    <property type="match status" value="1"/>
</dbReference>